<comment type="caution">
    <text evidence="2">The sequence shown here is derived from an EMBL/GenBank/DDBJ whole genome shotgun (WGS) entry which is preliminary data.</text>
</comment>
<sequence length="159" mass="17764">MSHRLPHISTAVYIPLLRTLSHPPSTHLTSNGIKMTKEKRHHTNNAPSRNPKGIYKGVECKSAIQSHLKLSKSKLKFHIVFTSDNFFSLPAPQTGGKKDGDCMEERMKCEYRTIKSSNGGISKSQSNKKHKKSTSNPSSENQKLNALPNVNAIENLQQM</sequence>
<reference evidence="2 3" key="1">
    <citation type="submission" date="2019-06" db="EMBL/GenBank/DDBJ databases">
        <title>Genome Sequence of the Brown Rot Fungal Pathogen Monilinia fructicola.</title>
        <authorList>
            <person name="De Miccolis Angelini R.M."/>
            <person name="Landi L."/>
            <person name="Abate D."/>
            <person name="Pollastro S."/>
            <person name="Romanazzi G."/>
            <person name="Faretra F."/>
        </authorList>
    </citation>
    <scope>NUCLEOTIDE SEQUENCE [LARGE SCALE GENOMIC DNA]</scope>
    <source>
        <strain evidence="2 3">Mfrc123</strain>
    </source>
</reference>
<organism evidence="2 3">
    <name type="scientific">Monilinia fructicola</name>
    <name type="common">Brown rot fungus</name>
    <name type="synonym">Ciboria fructicola</name>
    <dbReference type="NCBI Taxonomy" id="38448"/>
    <lineage>
        <taxon>Eukaryota</taxon>
        <taxon>Fungi</taxon>
        <taxon>Dikarya</taxon>
        <taxon>Ascomycota</taxon>
        <taxon>Pezizomycotina</taxon>
        <taxon>Leotiomycetes</taxon>
        <taxon>Helotiales</taxon>
        <taxon>Sclerotiniaceae</taxon>
        <taxon>Monilinia</taxon>
    </lineage>
</organism>
<feature type="region of interest" description="Disordered" evidence="1">
    <location>
        <begin position="24"/>
        <end position="54"/>
    </location>
</feature>
<proteinExistence type="predicted"/>
<dbReference type="EMBL" id="VICG01000002">
    <property type="protein sequence ID" value="KAA8575183.1"/>
    <property type="molecule type" value="Genomic_DNA"/>
</dbReference>
<dbReference type="Proteomes" id="UP000322873">
    <property type="component" value="Unassembled WGS sequence"/>
</dbReference>
<name>A0A5M9K322_MONFR</name>
<feature type="region of interest" description="Disordered" evidence="1">
    <location>
        <begin position="113"/>
        <end position="159"/>
    </location>
</feature>
<evidence type="ECO:0000313" key="3">
    <source>
        <dbReference type="Proteomes" id="UP000322873"/>
    </source>
</evidence>
<evidence type="ECO:0000313" key="2">
    <source>
        <dbReference type="EMBL" id="KAA8575183.1"/>
    </source>
</evidence>
<accession>A0A5M9K322</accession>
<gene>
    <name evidence="2" type="ORF">EYC84_004380</name>
</gene>
<evidence type="ECO:0000256" key="1">
    <source>
        <dbReference type="SAM" id="MobiDB-lite"/>
    </source>
</evidence>
<protein>
    <submittedName>
        <fullName evidence="2">Uncharacterized protein</fullName>
    </submittedName>
</protein>
<keyword evidence="3" id="KW-1185">Reference proteome</keyword>
<feature type="compositionally biased region" description="Polar residues" evidence="1">
    <location>
        <begin position="24"/>
        <end position="33"/>
    </location>
</feature>
<dbReference type="AlphaFoldDB" id="A0A5M9K322"/>